<evidence type="ECO:0000313" key="7">
    <source>
        <dbReference type="Proteomes" id="UP001591681"/>
    </source>
</evidence>
<dbReference type="PROSITE" id="PS50041">
    <property type="entry name" value="C_TYPE_LECTIN_2"/>
    <property type="match status" value="1"/>
</dbReference>
<feature type="transmembrane region" description="Helical" evidence="4">
    <location>
        <begin position="53"/>
        <end position="72"/>
    </location>
</feature>
<dbReference type="GO" id="GO:0030246">
    <property type="term" value="F:carbohydrate binding"/>
    <property type="evidence" value="ECO:0007669"/>
    <property type="project" value="UniProtKB-KW"/>
</dbReference>
<sequence>MTAENGTTSCEGMYSKLIDSDSPYDELNTPDAQEQHVVHVSPSRSNSRQPYKLATACLTGLCVILLLALVVISSQRRNASEVASDSAETQKQTLPVNITDLTEQIKRLEQEKRNLEQEKNALQERVKVLEATKAPVPVTTATTTAPPPPTTPSRADIKCPGGWHRFADSCYYISTSMLDWEDSQSFCKRNGGHLAIIHTAEEQTFIWERLVRGHWNAYWIGITDEKAEGTWHWVDGTPLVGGFWEEGEPNNHIDEDCGYIVKTQVLSRIPTKSWYDAPCEMHRRYVCEKELPQ</sequence>
<reference evidence="6 7" key="1">
    <citation type="submission" date="2024-09" db="EMBL/GenBank/DDBJ databases">
        <title>A chromosome-level genome assembly of Gray's grenadier anchovy, Coilia grayii.</title>
        <authorList>
            <person name="Fu Z."/>
        </authorList>
    </citation>
    <scope>NUCLEOTIDE SEQUENCE [LARGE SCALE GENOMIC DNA]</scope>
    <source>
        <strain evidence="6">G4</strain>
        <tissue evidence="6">Muscle</tissue>
    </source>
</reference>
<evidence type="ECO:0000259" key="5">
    <source>
        <dbReference type="PROSITE" id="PS50041"/>
    </source>
</evidence>
<keyword evidence="4" id="KW-0812">Transmembrane</keyword>
<dbReference type="InterPro" id="IPR016187">
    <property type="entry name" value="CTDL_fold"/>
</dbReference>
<dbReference type="InterPro" id="IPR050111">
    <property type="entry name" value="C-type_lectin/snaclec_domain"/>
</dbReference>
<dbReference type="CDD" id="cd03590">
    <property type="entry name" value="CLECT_DC-SIGN_like"/>
    <property type="match status" value="1"/>
</dbReference>
<keyword evidence="4" id="KW-1133">Transmembrane helix</keyword>
<dbReference type="InterPro" id="IPR001304">
    <property type="entry name" value="C-type_lectin-like"/>
</dbReference>
<accession>A0ABD1IYX8</accession>
<evidence type="ECO:0000256" key="1">
    <source>
        <dbReference type="ARBA" id="ARBA00022734"/>
    </source>
</evidence>
<evidence type="ECO:0000256" key="2">
    <source>
        <dbReference type="SAM" id="Coils"/>
    </source>
</evidence>
<keyword evidence="4" id="KW-0472">Membrane</keyword>
<keyword evidence="2" id="KW-0175">Coiled coil</keyword>
<feature type="region of interest" description="Disordered" evidence="3">
    <location>
        <begin position="1"/>
        <end position="29"/>
    </location>
</feature>
<dbReference type="PANTHER" id="PTHR22803">
    <property type="entry name" value="MANNOSE, PHOSPHOLIPASE, LECTIN RECEPTOR RELATED"/>
    <property type="match status" value="1"/>
</dbReference>
<dbReference type="InterPro" id="IPR033989">
    <property type="entry name" value="CD209-like_CTLD"/>
</dbReference>
<proteinExistence type="predicted"/>
<name>A0ABD1IYX8_9TELE</name>
<dbReference type="AlphaFoldDB" id="A0ABD1IYX8"/>
<dbReference type="SUPFAM" id="SSF56436">
    <property type="entry name" value="C-type lectin-like"/>
    <property type="match status" value="1"/>
</dbReference>
<evidence type="ECO:0000256" key="4">
    <source>
        <dbReference type="SAM" id="Phobius"/>
    </source>
</evidence>
<dbReference type="InterPro" id="IPR016186">
    <property type="entry name" value="C-type_lectin-like/link_sf"/>
</dbReference>
<dbReference type="Gene3D" id="3.10.100.10">
    <property type="entry name" value="Mannose-Binding Protein A, subunit A"/>
    <property type="match status" value="1"/>
</dbReference>
<dbReference type="Pfam" id="PF00059">
    <property type="entry name" value="Lectin_C"/>
    <property type="match status" value="1"/>
</dbReference>
<feature type="coiled-coil region" evidence="2">
    <location>
        <begin position="91"/>
        <end position="132"/>
    </location>
</feature>
<keyword evidence="1" id="KW-0430">Lectin</keyword>
<gene>
    <name evidence="6" type="ORF">ACEWY4_023946</name>
</gene>
<evidence type="ECO:0000256" key="3">
    <source>
        <dbReference type="SAM" id="MobiDB-lite"/>
    </source>
</evidence>
<dbReference type="SMART" id="SM00034">
    <property type="entry name" value="CLECT"/>
    <property type="match status" value="1"/>
</dbReference>
<comment type="caution">
    <text evidence="6">The sequence shown here is derived from an EMBL/GenBank/DDBJ whole genome shotgun (WGS) entry which is preliminary data.</text>
</comment>
<dbReference type="Proteomes" id="UP001591681">
    <property type="component" value="Unassembled WGS sequence"/>
</dbReference>
<organism evidence="6 7">
    <name type="scientific">Coilia grayii</name>
    <name type="common">Gray's grenadier anchovy</name>
    <dbReference type="NCBI Taxonomy" id="363190"/>
    <lineage>
        <taxon>Eukaryota</taxon>
        <taxon>Metazoa</taxon>
        <taxon>Chordata</taxon>
        <taxon>Craniata</taxon>
        <taxon>Vertebrata</taxon>
        <taxon>Euteleostomi</taxon>
        <taxon>Actinopterygii</taxon>
        <taxon>Neopterygii</taxon>
        <taxon>Teleostei</taxon>
        <taxon>Clupei</taxon>
        <taxon>Clupeiformes</taxon>
        <taxon>Clupeoidei</taxon>
        <taxon>Engraulidae</taxon>
        <taxon>Coilinae</taxon>
        <taxon>Coilia</taxon>
    </lineage>
</organism>
<evidence type="ECO:0000313" key="6">
    <source>
        <dbReference type="EMBL" id="KAL2080153.1"/>
    </source>
</evidence>
<keyword evidence="7" id="KW-1185">Reference proteome</keyword>
<feature type="compositionally biased region" description="Polar residues" evidence="3">
    <location>
        <begin position="1"/>
        <end position="10"/>
    </location>
</feature>
<protein>
    <recommendedName>
        <fullName evidence="5">C-type lectin domain-containing protein</fullName>
    </recommendedName>
</protein>
<feature type="domain" description="C-type lectin" evidence="5">
    <location>
        <begin position="166"/>
        <end position="288"/>
    </location>
</feature>
<dbReference type="EMBL" id="JBHFQA010000021">
    <property type="protein sequence ID" value="KAL2080153.1"/>
    <property type="molecule type" value="Genomic_DNA"/>
</dbReference>